<dbReference type="RefSeq" id="WP_053390900.1">
    <property type="nucleotide sequence ID" value="NZ_CP010899.1"/>
</dbReference>
<dbReference type="PATRIC" id="fig|273035.7.peg.964"/>
<dbReference type="STRING" id="273035.SKUN_00788"/>
<evidence type="ECO:0000256" key="2">
    <source>
        <dbReference type="SAM" id="Phobius"/>
    </source>
</evidence>
<evidence type="ECO:0000313" key="4">
    <source>
        <dbReference type="Proteomes" id="UP000062963"/>
    </source>
</evidence>
<protein>
    <recommendedName>
        <fullName evidence="5">Transmembrane protein</fullName>
    </recommendedName>
</protein>
<evidence type="ECO:0008006" key="5">
    <source>
        <dbReference type="Google" id="ProtNLM"/>
    </source>
</evidence>
<name>A0A0K2JGW2_SPIKU</name>
<gene>
    <name evidence="3" type="ORF">SKUN_00788</name>
</gene>
<dbReference type="Proteomes" id="UP000062963">
    <property type="component" value="Chromosome"/>
</dbReference>
<keyword evidence="2" id="KW-1133">Transmembrane helix</keyword>
<dbReference type="AlphaFoldDB" id="A0A0K2JGW2"/>
<keyword evidence="2" id="KW-0812">Transmembrane</keyword>
<keyword evidence="1" id="KW-0175">Coiled coil</keyword>
<dbReference type="EMBL" id="CP010899">
    <property type="protein sequence ID" value="ALA97678.1"/>
    <property type="molecule type" value="Genomic_DNA"/>
</dbReference>
<dbReference type="OrthoDB" id="390296at2"/>
<feature type="coiled-coil region" evidence="1">
    <location>
        <begin position="27"/>
        <end position="57"/>
    </location>
</feature>
<organism evidence="3 4">
    <name type="scientific">Spiroplasma kunkelii CR2-3x</name>
    <dbReference type="NCBI Taxonomy" id="273035"/>
    <lineage>
        <taxon>Bacteria</taxon>
        <taxon>Bacillati</taxon>
        <taxon>Mycoplasmatota</taxon>
        <taxon>Mollicutes</taxon>
        <taxon>Entomoplasmatales</taxon>
        <taxon>Spiroplasmataceae</taxon>
        <taxon>Spiroplasma</taxon>
    </lineage>
</organism>
<proteinExistence type="predicted"/>
<keyword evidence="4" id="KW-1185">Reference proteome</keyword>
<evidence type="ECO:0000256" key="1">
    <source>
        <dbReference type="SAM" id="Coils"/>
    </source>
</evidence>
<dbReference type="KEGG" id="skn:SKUN_00788"/>
<sequence length="203" mass="23907">MNHNYLIGIILFSTILGVAIIIVAILALCQQQKIKNFKQKKNELQKMIDNNQTLLNDNLVVIKIKYELPKNEICYYQAPIIGYEITKPKELQQNIYYLTQQMKEQYYIEYLAGYLNLTTNNGKKTINGTIYVTNYRLVFETKDQNLIIWLKNINFVLPSIFNLNGFYQIGFFISTTEKIYRFITNDVKISMTIFKIWQQNRGG</sequence>
<feature type="transmembrane region" description="Helical" evidence="2">
    <location>
        <begin position="6"/>
        <end position="29"/>
    </location>
</feature>
<accession>A0A0K2JGW2</accession>
<reference evidence="3 4" key="1">
    <citation type="journal article" date="2015" name="Genome Announc.">
        <title>Complete Genome Sequence of Spiroplasma kunkelii Strain CR2-3x, Causal Agent of Corn Stunt Disease in Zea mays L.</title>
        <authorList>
            <person name="Davis R.E."/>
            <person name="Shao J."/>
            <person name="Dally E.L."/>
            <person name="Zhao Y."/>
            <person name="Gasparich G.E."/>
            <person name="Gaynor B.J."/>
            <person name="Athey J.C."/>
            <person name="Harrison N.A."/>
            <person name="Donofrio N."/>
        </authorList>
    </citation>
    <scope>NUCLEOTIDE SEQUENCE [LARGE SCALE GENOMIC DNA]</scope>
    <source>
        <strain evidence="3 4">CR2-3x</strain>
    </source>
</reference>
<evidence type="ECO:0000313" key="3">
    <source>
        <dbReference type="EMBL" id="ALA97678.1"/>
    </source>
</evidence>
<keyword evidence="2" id="KW-0472">Membrane</keyword>